<accession>A0A845ACP4</accession>
<dbReference type="EMBL" id="WTYA01000001">
    <property type="protein sequence ID" value="MXP27267.1"/>
    <property type="molecule type" value="Genomic_DNA"/>
</dbReference>
<dbReference type="GO" id="GO:0016787">
    <property type="term" value="F:hydrolase activity"/>
    <property type="evidence" value="ECO:0007669"/>
    <property type="project" value="UniProtKB-KW"/>
</dbReference>
<keyword evidence="5" id="KW-1185">Reference proteome</keyword>
<dbReference type="Pfam" id="PF11954">
    <property type="entry name" value="DUF3471"/>
    <property type="match status" value="1"/>
</dbReference>
<dbReference type="Pfam" id="PF00144">
    <property type="entry name" value="Beta-lactamase"/>
    <property type="match status" value="1"/>
</dbReference>
<feature type="domain" description="Beta-lactamase-related" evidence="2">
    <location>
        <begin position="54"/>
        <end position="377"/>
    </location>
</feature>
<gene>
    <name evidence="4" type="ORF">GRI58_00325</name>
</gene>
<protein>
    <submittedName>
        <fullName evidence="4">Serine hydrolase</fullName>
    </submittedName>
</protein>
<feature type="signal peptide" evidence="1">
    <location>
        <begin position="1"/>
        <end position="25"/>
    </location>
</feature>
<dbReference type="InterPro" id="IPR001466">
    <property type="entry name" value="Beta-lactam-related"/>
</dbReference>
<dbReference type="Proteomes" id="UP000439780">
    <property type="component" value="Unassembled WGS sequence"/>
</dbReference>
<dbReference type="PANTHER" id="PTHR46825:SF15">
    <property type="entry name" value="BETA-LACTAMASE-RELATED DOMAIN-CONTAINING PROTEIN"/>
    <property type="match status" value="1"/>
</dbReference>
<reference evidence="4 5" key="1">
    <citation type="submission" date="2019-12" db="EMBL/GenBank/DDBJ databases">
        <title>Genomic-based taxomic classification of the family Erythrobacteraceae.</title>
        <authorList>
            <person name="Xu L."/>
        </authorList>
    </citation>
    <scope>NUCLEOTIDE SEQUENCE [LARGE SCALE GENOMIC DNA]</scope>
    <source>
        <strain evidence="4 5">KEMB 9005-328</strain>
    </source>
</reference>
<keyword evidence="1" id="KW-0732">Signal</keyword>
<organism evidence="4 5">
    <name type="scientific">Qipengyuania algicida</name>
    <dbReference type="NCBI Taxonomy" id="1836209"/>
    <lineage>
        <taxon>Bacteria</taxon>
        <taxon>Pseudomonadati</taxon>
        <taxon>Pseudomonadota</taxon>
        <taxon>Alphaproteobacteria</taxon>
        <taxon>Sphingomonadales</taxon>
        <taxon>Erythrobacteraceae</taxon>
        <taxon>Qipengyuania</taxon>
    </lineage>
</organism>
<dbReference type="InterPro" id="IPR021860">
    <property type="entry name" value="Peptidase_S12_Pab87-rel_C"/>
</dbReference>
<feature type="domain" description="Peptidase S12 Pab87-related C-terminal" evidence="3">
    <location>
        <begin position="424"/>
        <end position="529"/>
    </location>
</feature>
<dbReference type="InterPro" id="IPR012338">
    <property type="entry name" value="Beta-lactam/transpept-like"/>
</dbReference>
<dbReference type="InterPro" id="IPR050491">
    <property type="entry name" value="AmpC-like"/>
</dbReference>
<dbReference type="Gene3D" id="3.40.710.10">
    <property type="entry name" value="DD-peptidase/beta-lactamase superfamily"/>
    <property type="match status" value="1"/>
</dbReference>
<evidence type="ECO:0000259" key="2">
    <source>
        <dbReference type="Pfam" id="PF00144"/>
    </source>
</evidence>
<evidence type="ECO:0000256" key="1">
    <source>
        <dbReference type="SAM" id="SignalP"/>
    </source>
</evidence>
<evidence type="ECO:0000259" key="3">
    <source>
        <dbReference type="Pfam" id="PF11954"/>
    </source>
</evidence>
<dbReference type="Gene3D" id="2.40.128.600">
    <property type="match status" value="1"/>
</dbReference>
<keyword evidence="4" id="KW-0378">Hydrolase</keyword>
<feature type="chain" id="PRO_5032941484" evidence="1">
    <location>
        <begin position="26"/>
        <end position="530"/>
    </location>
</feature>
<dbReference type="AlphaFoldDB" id="A0A845ACP4"/>
<proteinExistence type="predicted"/>
<comment type="caution">
    <text evidence="4">The sequence shown here is derived from an EMBL/GenBank/DDBJ whole genome shotgun (WGS) entry which is preliminary data.</text>
</comment>
<dbReference type="RefSeq" id="WP_160751576.1">
    <property type="nucleotide sequence ID" value="NZ_WTYA01000001.1"/>
</dbReference>
<dbReference type="SUPFAM" id="SSF56601">
    <property type="entry name" value="beta-lactamase/transpeptidase-like"/>
    <property type="match status" value="1"/>
</dbReference>
<dbReference type="OrthoDB" id="7388225at2"/>
<sequence>MRIRLLTISTLALALAMPGPLSAQAQPVPAAAQTQVATPDYDAEALRIMKGVDATGFTGAVAIDGKIVYSGAHGLLEYGKPGKVTQKTLFPIASITKAFTTTALAMLVDEGKLSWDDPVRKYIPEFAMYDPWVSEHFTVKDALTHRSGLPLGAGDLTIWPDGNATPEDVIHALKYLRPTTGFRDGYAYDNLLYIVAGQILERASGQSWTDFITNRILKPVGMNDCAADKSLIRPGQSYVSGHERAAGDTHGTPIDPRMAFSKTWNSAGGIWCTADDMMKWGQFWLDDGVTADGKRLISEKQKNMLWRGVTPTGSGIIPASGGATNLQMYALGWQLSQLDGTPVVSHSGGAPGVTSNFIILPQKKIVIFASSNDYLSTPSAWTRQIAADLVEGSNAPDLIGKAIAAYDKENTEARAAVDKAISPPKDATKPSLPIDAYTGTYRDPWYGTVTISKRGKGLYIDMSRSQLLDGPLTPFNGDTFAAIWPNRTIKADAFVTFEVKDGKAVGIKMKAISDITDFSYDFHDLDLKRE</sequence>
<evidence type="ECO:0000313" key="4">
    <source>
        <dbReference type="EMBL" id="MXP27267.1"/>
    </source>
</evidence>
<name>A0A845ACP4_9SPHN</name>
<evidence type="ECO:0000313" key="5">
    <source>
        <dbReference type="Proteomes" id="UP000439780"/>
    </source>
</evidence>
<dbReference type="PANTHER" id="PTHR46825">
    <property type="entry name" value="D-ALANYL-D-ALANINE-CARBOXYPEPTIDASE/ENDOPEPTIDASE AMPH"/>
    <property type="match status" value="1"/>
</dbReference>